<dbReference type="Pfam" id="PF08240">
    <property type="entry name" value="ADH_N"/>
    <property type="match status" value="1"/>
</dbReference>
<dbReference type="PANTHER" id="PTHR45033:SF2">
    <property type="entry name" value="ZINC-TYPE ALCOHOL DEHYDROGENASE-LIKE PROTEIN C1773.06C"/>
    <property type="match status" value="1"/>
</dbReference>
<dbReference type="InterPro" id="IPR052711">
    <property type="entry name" value="Zinc_ADH-like"/>
</dbReference>
<dbReference type="InterPro" id="IPR036291">
    <property type="entry name" value="NAD(P)-bd_dom_sf"/>
</dbReference>
<dbReference type="CDD" id="cd08276">
    <property type="entry name" value="MDR7"/>
    <property type="match status" value="1"/>
</dbReference>
<dbReference type="PANTHER" id="PTHR45033">
    <property type="match status" value="1"/>
</dbReference>
<accession>A0A6A6BPL9</accession>
<dbReference type="RefSeq" id="XP_033400489.1">
    <property type="nucleotide sequence ID" value="XM_033545614.1"/>
</dbReference>
<dbReference type="InterPro" id="IPR013154">
    <property type="entry name" value="ADH-like_N"/>
</dbReference>
<dbReference type="InterPro" id="IPR020843">
    <property type="entry name" value="ER"/>
</dbReference>
<dbReference type="SMART" id="SM00829">
    <property type="entry name" value="PKS_ER"/>
    <property type="match status" value="1"/>
</dbReference>
<organism evidence="2 3">
    <name type="scientific">Aplosporella prunicola CBS 121167</name>
    <dbReference type="NCBI Taxonomy" id="1176127"/>
    <lineage>
        <taxon>Eukaryota</taxon>
        <taxon>Fungi</taxon>
        <taxon>Dikarya</taxon>
        <taxon>Ascomycota</taxon>
        <taxon>Pezizomycotina</taxon>
        <taxon>Dothideomycetes</taxon>
        <taxon>Dothideomycetes incertae sedis</taxon>
        <taxon>Botryosphaeriales</taxon>
        <taxon>Aplosporellaceae</taxon>
        <taxon>Aplosporella</taxon>
    </lineage>
</organism>
<dbReference type="Proteomes" id="UP000799438">
    <property type="component" value="Unassembled WGS sequence"/>
</dbReference>
<dbReference type="SUPFAM" id="SSF50129">
    <property type="entry name" value="GroES-like"/>
    <property type="match status" value="1"/>
</dbReference>
<dbReference type="Pfam" id="PF00107">
    <property type="entry name" value="ADH_zinc_N"/>
    <property type="match status" value="1"/>
</dbReference>
<dbReference type="Gene3D" id="3.90.180.10">
    <property type="entry name" value="Medium-chain alcohol dehydrogenases, catalytic domain"/>
    <property type="match status" value="1"/>
</dbReference>
<proteinExistence type="predicted"/>
<name>A0A6A6BPL9_9PEZI</name>
<dbReference type="Gene3D" id="3.40.50.720">
    <property type="entry name" value="NAD(P)-binding Rossmann-like Domain"/>
    <property type="match status" value="1"/>
</dbReference>
<evidence type="ECO:0000259" key="1">
    <source>
        <dbReference type="SMART" id="SM00829"/>
    </source>
</evidence>
<reference evidence="2" key="1">
    <citation type="journal article" date="2020" name="Stud. Mycol.">
        <title>101 Dothideomycetes genomes: a test case for predicting lifestyles and emergence of pathogens.</title>
        <authorList>
            <person name="Haridas S."/>
            <person name="Albert R."/>
            <person name="Binder M."/>
            <person name="Bloem J."/>
            <person name="Labutti K."/>
            <person name="Salamov A."/>
            <person name="Andreopoulos B."/>
            <person name="Baker S."/>
            <person name="Barry K."/>
            <person name="Bills G."/>
            <person name="Bluhm B."/>
            <person name="Cannon C."/>
            <person name="Castanera R."/>
            <person name="Culley D."/>
            <person name="Daum C."/>
            <person name="Ezra D."/>
            <person name="Gonzalez J."/>
            <person name="Henrissat B."/>
            <person name="Kuo A."/>
            <person name="Liang C."/>
            <person name="Lipzen A."/>
            <person name="Lutzoni F."/>
            <person name="Magnuson J."/>
            <person name="Mondo S."/>
            <person name="Nolan M."/>
            <person name="Ohm R."/>
            <person name="Pangilinan J."/>
            <person name="Park H.-J."/>
            <person name="Ramirez L."/>
            <person name="Alfaro M."/>
            <person name="Sun H."/>
            <person name="Tritt A."/>
            <person name="Yoshinaga Y."/>
            <person name="Zwiers L.-H."/>
            <person name="Turgeon B."/>
            <person name="Goodwin S."/>
            <person name="Spatafora J."/>
            <person name="Crous P."/>
            <person name="Grigoriev I."/>
        </authorList>
    </citation>
    <scope>NUCLEOTIDE SEQUENCE</scope>
    <source>
        <strain evidence="2">CBS 121167</strain>
    </source>
</reference>
<dbReference type="GO" id="GO:0016491">
    <property type="term" value="F:oxidoreductase activity"/>
    <property type="evidence" value="ECO:0007669"/>
    <property type="project" value="InterPro"/>
</dbReference>
<dbReference type="OrthoDB" id="3509362at2759"/>
<keyword evidence="3" id="KW-1185">Reference proteome</keyword>
<evidence type="ECO:0000313" key="3">
    <source>
        <dbReference type="Proteomes" id="UP000799438"/>
    </source>
</evidence>
<dbReference type="InterPro" id="IPR011032">
    <property type="entry name" value="GroES-like_sf"/>
</dbReference>
<dbReference type="AlphaFoldDB" id="A0A6A6BPL9"/>
<evidence type="ECO:0000313" key="2">
    <source>
        <dbReference type="EMBL" id="KAF2144777.1"/>
    </source>
</evidence>
<sequence length="348" mass="37107">MPSQQVFRFTGNRQSYHDLQCIQEEIPTISNREVLIRVRAVALNYRDIIIAKSKYPFPVKDNLVPCSDAAGEIVEVGSSVTKALAKGDTVIGTFDPTNLYGPQQTVVHALGGPVDGVLRQYIVLPAEAVVKVPATSSVSLAQWACLVGPGLTAWNALYGNNPLKPGQTVLFQGTGGVSMIGLVLAKAAGATTIVTSSSDDKLHHVKATYGADHLINYKTTPNWAAEALKITHGRGVDHVFDNGGAGTIKQSIEAITMGGHVAAIGFLAGIPQDEMPDVTMLAMGKAAIVRGILVGSTQMLEDLVRFVGERGLCLPVEKVFAFEREEVLKAYEYLESAQHVGKVCIDVA</sequence>
<dbReference type="EMBL" id="ML995479">
    <property type="protein sequence ID" value="KAF2144777.1"/>
    <property type="molecule type" value="Genomic_DNA"/>
</dbReference>
<dbReference type="InterPro" id="IPR013149">
    <property type="entry name" value="ADH-like_C"/>
</dbReference>
<dbReference type="GeneID" id="54303122"/>
<protein>
    <recommendedName>
        <fullName evidence="1">Enoyl reductase (ER) domain-containing protein</fullName>
    </recommendedName>
</protein>
<dbReference type="SUPFAM" id="SSF51735">
    <property type="entry name" value="NAD(P)-binding Rossmann-fold domains"/>
    <property type="match status" value="1"/>
</dbReference>
<gene>
    <name evidence="2" type="ORF">K452DRAFT_349778</name>
</gene>
<feature type="domain" description="Enoyl reductase (ER)" evidence="1">
    <location>
        <begin position="14"/>
        <end position="345"/>
    </location>
</feature>